<dbReference type="Gene3D" id="3.40.630.30">
    <property type="match status" value="1"/>
</dbReference>
<sequence length="203" mass="22933">MGTEVEVELPAGQERVRLRRLDPERVSDVELDELAALVNRCYRSTDSWTHEAQLIAGLRVTRERLRMYMDDRDVVLFVGELGGRIVASVKTGAVRDTVIGPLPPERAPAGYIGLLSVEPVLQSRGLGRALVLFAEQFCRQQLGLHRMALDVLEPRADIIAWYTRLGYQLGTARRPARKFMMDKGEQLVTEHDFDFVLMEKALA</sequence>
<keyword evidence="5" id="KW-1185">Reference proteome</keyword>
<comment type="caution">
    <text evidence="4">The sequence shown here is derived from an EMBL/GenBank/DDBJ whole genome shotgun (WGS) entry which is preliminary data.</text>
</comment>
<dbReference type="CDD" id="cd04301">
    <property type="entry name" value="NAT_SF"/>
    <property type="match status" value="1"/>
</dbReference>
<dbReference type="InterPro" id="IPR050832">
    <property type="entry name" value="Bact_Acetyltransf"/>
</dbReference>
<dbReference type="InterPro" id="IPR000182">
    <property type="entry name" value="GNAT_dom"/>
</dbReference>
<feature type="domain" description="N-acetyltransferase" evidence="3">
    <location>
        <begin position="16"/>
        <end position="203"/>
    </location>
</feature>
<dbReference type="OrthoDB" id="5689at2759"/>
<keyword evidence="1" id="KW-0808">Transferase</keyword>
<reference evidence="5" key="1">
    <citation type="journal article" date="2019" name="Nat. Commun.">
        <title>Expansion of phycobilisome linker gene families in mesophilic red algae.</title>
        <authorList>
            <person name="Lee J."/>
            <person name="Kim D."/>
            <person name="Bhattacharya D."/>
            <person name="Yoon H.S."/>
        </authorList>
    </citation>
    <scope>NUCLEOTIDE SEQUENCE [LARGE SCALE GENOMIC DNA]</scope>
    <source>
        <strain evidence="5">CCMP 1328</strain>
    </source>
</reference>
<dbReference type="OMA" id="ACCQLEH"/>
<name>A0A5J4Z1J7_PORPP</name>
<gene>
    <name evidence="4" type="ORF">FVE85_5296</name>
</gene>
<proteinExistence type="predicted"/>
<dbReference type="Proteomes" id="UP000324585">
    <property type="component" value="Unassembled WGS sequence"/>
</dbReference>
<evidence type="ECO:0000313" key="4">
    <source>
        <dbReference type="EMBL" id="KAA8497711.1"/>
    </source>
</evidence>
<accession>A0A5J4Z1J7</accession>
<dbReference type="PANTHER" id="PTHR43877:SF1">
    <property type="entry name" value="ACETYLTRANSFERASE"/>
    <property type="match status" value="1"/>
</dbReference>
<dbReference type="PANTHER" id="PTHR43877">
    <property type="entry name" value="AMINOALKYLPHOSPHONATE N-ACETYLTRANSFERASE-RELATED-RELATED"/>
    <property type="match status" value="1"/>
</dbReference>
<keyword evidence="2" id="KW-0012">Acyltransferase</keyword>
<dbReference type="InterPro" id="IPR016181">
    <property type="entry name" value="Acyl_CoA_acyltransferase"/>
</dbReference>
<evidence type="ECO:0000259" key="3">
    <source>
        <dbReference type="PROSITE" id="PS51186"/>
    </source>
</evidence>
<evidence type="ECO:0000256" key="2">
    <source>
        <dbReference type="ARBA" id="ARBA00023315"/>
    </source>
</evidence>
<protein>
    <recommendedName>
        <fullName evidence="3">N-acetyltransferase domain-containing protein</fullName>
    </recommendedName>
</protein>
<dbReference type="GO" id="GO:0016747">
    <property type="term" value="F:acyltransferase activity, transferring groups other than amino-acyl groups"/>
    <property type="evidence" value="ECO:0007669"/>
    <property type="project" value="InterPro"/>
</dbReference>
<dbReference type="SUPFAM" id="SSF55729">
    <property type="entry name" value="Acyl-CoA N-acyltransferases (Nat)"/>
    <property type="match status" value="1"/>
</dbReference>
<evidence type="ECO:0000256" key="1">
    <source>
        <dbReference type="ARBA" id="ARBA00022679"/>
    </source>
</evidence>
<dbReference type="PROSITE" id="PS51186">
    <property type="entry name" value="GNAT"/>
    <property type="match status" value="1"/>
</dbReference>
<organism evidence="4 5">
    <name type="scientific">Porphyridium purpureum</name>
    <name type="common">Red alga</name>
    <name type="synonym">Porphyridium cruentum</name>
    <dbReference type="NCBI Taxonomy" id="35688"/>
    <lineage>
        <taxon>Eukaryota</taxon>
        <taxon>Rhodophyta</taxon>
        <taxon>Bangiophyceae</taxon>
        <taxon>Porphyridiales</taxon>
        <taxon>Porphyridiaceae</taxon>
        <taxon>Porphyridium</taxon>
    </lineage>
</organism>
<dbReference type="AlphaFoldDB" id="A0A5J4Z1J7"/>
<dbReference type="EMBL" id="VRMN01000001">
    <property type="protein sequence ID" value="KAA8497711.1"/>
    <property type="molecule type" value="Genomic_DNA"/>
</dbReference>
<evidence type="ECO:0000313" key="5">
    <source>
        <dbReference type="Proteomes" id="UP000324585"/>
    </source>
</evidence>
<dbReference type="Pfam" id="PF00583">
    <property type="entry name" value="Acetyltransf_1"/>
    <property type="match status" value="1"/>
</dbReference>